<dbReference type="RefSeq" id="WP_203545940.1">
    <property type="nucleotide sequence ID" value="NZ_CP054482.1"/>
</dbReference>
<protein>
    <submittedName>
        <fullName evidence="1">Uncharacterized protein</fullName>
    </submittedName>
</protein>
<name>A0AAE7Q7Y6_9STAP</name>
<evidence type="ECO:0000313" key="2">
    <source>
        <dbReference type="Proteomes" id="UP000826802"/>
    </source>
</evidence>
<evidence type="ECO:0000313" key="1">
    <source>
        <dbReference type="EMBL" id="QYA42431.1"/>
    </source>
</evidence>
<dbReference type="GeneID" id="99096363"/>
<sequence length="81" mass="9387">MFFHKSNQQKKLYKAVVAQAFRQPKGKAFTYNDLVVKTGLTSISTNDQREVGRRFAYLVKHANLPFAIIDSQQKPILYLRL</sequence>
<reference evidence="1 2" key="1">
    <citation type="submission" date="2021-07" db="EMBL/GenBank/DDBJ databases">
        <title>Prevalence and characterization of methicillin-resistant Macrococcus spp. in food producing animals and meat in Switzerland in 2019.</title>
        <authorList>
            <person name="Keller J.E."/>
            <person name="Schwendener S."/>
            <person name="Neuenschwander J."/>
            <person name="Overesch G."/>
            <person name="Perreten V."/>
        </authorList>
    </citation>
    <scope>NUCLEOTIDE SEQUENCE [LARGE SCALE GENOMIC DNA]</scope>
    <source>
        <strain evidence="1 2">19Msa0936</strain>
    </source>
</reference>
<proteinExistence type="predicted"/>
<dbReference type="Proteomes" id="UP000826802">
    <property type="component" value="Chromosome"/>
</dbReference>
<organism evidence="1 2">
    <name type="scientific">Macrococcoides bohemicum</name>
    <dbReference type="NCBI Taxonomy" id="1903056"/>
    <lineage>
        <taxon>Bacteria</taxon>
        <taxon>Bacillati</taxon>
        <taxon>Bacillota</taxon>
        <taxon>Bacilli</taxon>
        <taxon>Bacillales</taxon>
        <taxon>Staphylococcaceae</taxon>
        <taxon>Macrococcoides</taxon>
    </lineage>
</organism>
<dbReference type="EMBL" id="CP079981">
    <property type="protein sequence ID" value="QYA42431.1"/>
    <property type="molecule type" value="Genomic_DNA"/>
</dbReference>
<dbReference type="AlphaFoldDB" id="A0AAE7Q7Y6"/>
<keyword evidence="2" id="KW-1185">Reference proteome</keyword>
<dbReference type="NCBIfam" id="NF047346">
    <property type="entry name" value="SCCmet_ssDNA"/>
    <property type="match status" value="1"/>
</dbReference>
<accession>A0AAE7Q7Y6</accession>
<gene>
    <name evidence="1" type="ORF">KYI11_00280</name>
</gene>